<evidence type="ECO:0000259" key="3">
    <source>
        <dbReference type="PROSITE" id="PS50102"/>
    </source>
</evidence>
<dbReference type="PANTHER" id="PTHR23295:SF6">
    <property type="entry name" value="NEOSIN, ISOFORM A"/>
    <property type="match status" value="1"/>
</dbReference>
<dbReference type="PANTHER" id="PTHR23295">
    <property type="entry name" value="NUCLEAR RECEPTOR COACTIVATOR 5-RELATED"/>
    <property type="match status" value="1"/>
</dbReference>
<feature type="compositionally biased region" description="Polar residues" evidence="2">
    <location>
        <begin position="187"/>
        <end position="196"/>
    </location>
</feature>
<dbReference type="GO" id="GO:0003723">
    <property type="term" value="F:RNA binding"/>
    <property type="evidence" value="ECO:0007669"/>
    <property type="project" value="UniProtKB-UniRule"/>
</dbReference>
<feature type="compositionally biased region" description="Polar residues" evidence="2">
    <location>
        <begin position="114"/>
        <end position="126"/>
    </location>
</feature>
<gene>
    <name evidence="4" type="ORF">BDY21DRAFT_192118</name>
</gene>
<dbReference type="AlphaFoldDB" id="A0A6A6P705"/>
<keyword evidence="1" id="KW-0694">RNA-binding</keyword>
<dbReference type="Proteomes" id="UP000799766">
    <property type="component" value="Unassembled WGS sequence"/>
</dbReference>
<evidence type="ECO:0000256" key="2">
    <source>
        <dbReference type="SAM" id="MobiDB-lite"/>
    </source>
</evidence>
<dbReference type="InterPro" id="IPR000504">
    <property type="entry name" value="RRM_dom"/>
</dbReference>
<sequence length="452" mass="48590">MTGSPPEDPSQFRGKTLTPVSPKPVHYPSPSNIPILEAQMEPNFNESPAVMAYSTSSSIHPPDSNPNRDTVEAQHQHQSQQAQQHQQFSQAYSAHTGANNDGQSLAADAAGRESSASSSMQYNLGNNGARTMQDILYGLQGISSSDTATGSNPNGSSGELFQSLLDTLSPPAGATTANAHSRAALNQPPSAQSNYVPQRVSAEPSAPDGANGNPNSFTEGHNLPPRPPPQEKPATHPNYAPGDDIRSYHPHSQKNPSASYRAQAGGQPAASSGQAGLPALLTQAAGSGMPLPPGSSFSQPHSATGTVSPSPATPASAYRQRDSVYERNFNAAMEPMRELKKSNDPDDAPWGPEVQKLYDQFLSDERSYVTEGQWDKFPANSRLFVGNLPSEKVTKRDLFHIFFRHGRLAQISIKQAYGFIQYLDAESCLKALRAEEGRTVRGRRMRKVPHSL</sequence>
<evidence type="ECO:0000313" key="5">
    <source>
        <dbReference type="Proteomes" id="UP000799766"/>
    </source>
</evidence>
<name>A0A6A6P705_9PEZI</name>
<feature type="region of interest" description="Disordered" evidence="2">
    <location>
        <begin position="1"/>
        <end position="126"/>
    </location>
</feature>
<dbReference type="InterPro" id="IPR052600">
    <property type="entry name" value="Nuc_rcpt_coact/corep"/>
</dbReference>
<dbReference type="OrthoDB" id="10044938at2759"/>
<dbReference type="PROSITE" id="PS50102">
    <property type="entry name" value="RRM"/>
    <property type="match status" value="1"/>
</dbReference>
<accession>A0A6A6P705</accession>
<dbReference type="EMBL" id="MU001675">
    <property type="protein sequence ID" value="KAF2459532.1"/>
    <property type="molecule type" value="Genomic_DNA"/>
</dbReference>
<reference evidence="4" key="1">
    <citation type="journal article" date="2020" name="Stud. Mycol.">
        <title>101 Dothideomycetes genomes: a test case for predicting lifestyles and emergence of pathogens.</title>
        <authorList>
            <person name="Haridas S."/>
            <person name="Albert R."/>
            <person name="Binder M."/>
            <person name="Bloem J."/>
            <person name="Labutti K."/>
            <person name="Salamov A."/>
            <person name="Andreopoulos B."/>
            <person name="Baker S."/>
            <person name="Barry K."/>
            <person name="Bills G."/>
            <person name="Bluhm B."/>
            <person name="Cannon C."/>
            <person name="Castanera R."/>
            <person name="Culley D."/>
            <person name="Daum C."/>
            <person name="Ezra D."/>
            <person name="Gonzalez J."/>
            <person name="Henrissat B."/>
            <person name="Kuo A."/>
            <person name="Liang C."/>
            <person name="Lipzen A."/>
            <person name="Lutzoni F."/>
            <person name="Magnuson J."/>
            <person name="Mondo S."/>
            <person name="Nolan M."/>
            <person name="Ohm R."/>
            <person name="Pangilinan J."/>
            <person name="Park H.-J."/>
            <person name="Ramirez L."/>
            <person name="Alfaro M."/>
            <person name="Sun H."/>
            <person name="Tritt A."/>
            <person name="Yoshinaga Y."/>
            <person name="Zwiers L.-H."/>
            <person name="Turgeon B."/>
            <person name="Goodwin S."/>
            <person name="Spatafora J."/>
            <person name="Crous P."/>
            <person name="Grigoriev I."/>
        </authorList>
    </citation>
    <scope>NUCLEOTIDE SEQUENCE</scope>
    <source>
        <strain evidence="4">ATCC 16933</strain>
    </source>
</reference>
<keyword evidence="5" id="KW-1185">Reference proteome</keyword>
<protein>
    <recommendedName>
        <fullName evidence="3">RRM domain-containing protein</fullName>
    </recommendedName>
</protein>
<dbReference type="SUPFAM" id="SSF54928">
    <property type="entry name" value="RNA-binding domain, RBD"/>
    <property type="match status" value="1"/>
</dbReference>
<evidence type="ECO:0000313" key="4">
    <source>
        <dbReference type="EMBL" id="KAF2459532.1"/>
    </source>
</evidence>
<proteinExistence type="predicted"/>
<dbReference type="InterPro" id="IPR035979">
    <property type="entry name" value="RBD_domain_sf"/>
</dbReference>
<feature type="domain" description="RRM" evidence="3">
    <location>
        <begin position="381"/>
        <end position="446"/>
    </location>
</feature>
<organism evidence="4 5">
    <name type="scientific">Lineolata rhizophorae</name>
    <dbReference type="NCBI Taxonomy" id="578093"/>
    <lineage>
        <taxon>Eukaryota</taxon>
        <taxon>Fungi</taxon>
        <taxon>Dikarya</taxon>
        <taxon>Ascomycota</taxon>
        <taxon>Pezizomycotina</taxon>
        <taxon>Dothideomycetes</taxon>
        <taxon>Dothideomycetes incertae sedis</taxon>
        <taxon>Lineolatales</taxon>
        <taxon>Lineolataceae</taxon>
        <taxon>Lineolata</taxon>
    </lineage>
</organism>
<feature type="compositionally biased region" description="Low complexity" evidence="2">
    <location>
        <begin position="76"/>
        <end position="95"/>
    </location>
</feature>
<feature type="compositionally biased region" description="Polar residues" evidence="2">
    <location>
        <begin position="295"/>
        <end position="310"/>
    </location>
</feature>
<dbReference type="Pfam" id="PF00076">
    <property type="entry name" value="RRM_1"/>
    <property type="match status" value="1"/>
</dbReference>
<feature type="compositionally biased region" description="Low complexity" evidence="2">
    <location>
        <begin position="262"/>
        <end position="276"/>
    </location>
</feature>
<dbReference type="SMART" id="SM00360">
    <property type="entry name" value="RRM"/>
    <property type="match status" value="1"/>
</dbReference>
<feature type="compositionally biased region" description="Polar residues" evidence="2">
    <location>
        <begin position="142"/>
        <end position="166"/>
    </location>
</feature>
<dbReference type="Gene3D" id="3.30.70.330">
    <property type="match status" value="1"/>
</dbReference>
<dbReference type="InterPro" id="IPR012677">
    <property type="entry name" value="Nucleotide-bd_a/b_plait_sf"/>
</dbReference>
<evidence type="ECO:0000256" key="1">
    <source>
        <dbReference type="PROSITE-ProRule" id="PRU00176"/>
    </source>
</evidence>
<feature type="region of interest" description="Disordered" evidence="2">
    <location>
        <begin position="142"/>
        <end position="322"/>
    </location>
</feature>